<sequence>MEEVKRDMPSDAAAAAAANEEEEEGNAIQNESVDQSAGKELPEDMQTSHEDAGSGESDHGAKPGIPRTAFTIFSEQAATDEADRGTTLSSLQLRFKWGALTQQERQMYETLAAKDRERAEDQRKAARSGQHPKDTAGGDENVDGVGDHDADDDDDVIANDDQPQAQLQAQGAKSSRPQATVEYPVARVKRICKLDPDVRGLSKEALFLVSKCAELFTVQLGSEAVKVARMQNRRTIASDDLATVCATREPYQFLKDDVRDLIREQRERAQAQAQSKRKASEMDAANAGADVKNTIKSYFGSKKK</sequence>
<dbReference type="EMBL" id="HBEF01009460">
    <property type="protein sequence ID" value="CAD8333862.1"/>
    <property type="molecule type" value="Transcribed_RNA"/>
</dbReference>
<feature type="domain" description="HMG box" evidence="5">
    <location>
        <begin position="63"/>
        <end position="127"/>
    </location>
</feature>
<feature type="DNA-binding region" description="HMG box" evidence="3">
    <location>
        <begin position="63"/>
        <end position="127"/>
    </location>
</feature>
<dbReference type="GO" id="GO:0000976">
    <property type="term" value="F:transcription cis-regulatory region binding"/>
    <property type="evidence" value="ECO:0007669"/>
    <property type="project" value="TreeGrafter"/>
</dbReference>
<dbReference type="GO" id="GO:0046982">
    <property type="term" value="F:protein heterodimerization activity"/>
    <property type="evidence" value="ECO:0007669"/>
    <property type="project" value="InterPro"/>
</dbReference>
<dbReference type="AlphaFoldDB" id="A0A7R9ZLX8"/>
<dbReference type="InterPro" id="IPR003958">
    <property type="entry name" value="CBFA_NFYB_domain"/>
</dbReference>
<reference evidence="6" key="1">
    <citation type="submission" date="2021-01" db="EMBL/GenBank/DDBJ databases">
        <authorList>
            <person name="Corre E."/>
            <person name="Pelletier E."/>
            <person name="Niang G."/>
            <person name="Scheremetjew M."/>
            <person name="Finn R."/>
            <person name="Kale V."/>
            <person name="Holt S."/>
            <person name="Cochrane G."/>
            <person name="Meng A."/>
            <person name="Brown T."/>
            <person name="Cohen L."/>
        </authorList>
    </citation>
    <scope>NUCLEOTIDE SEQUENCE</scope>
    <source>
        <strain evidence="6">CCMP3328</strain>
    </source>
</reference>
<feature type="compositionally biased region" description="Basic and acidic residues" evidence="4">
    <location>
        <begin position="112"/>
        <end position="124"/>
    </location>
</feature>
<gene>
    <name evidence="6" type="ORF">CAUS1442_LOCUS5967</name>
</gene>
<evidence type="ECO:0000259" key="5">
    <source>
        <dbReference type="PROSITE" id="PS50118"/>
    </source>
</evidence>
<dbReference type="InterPro" id="IPR009072">
    <property type="entry name" value="Histone-fold"/>
</dbReference>
<dbReference type="Gene3D" id="1.10.20.10">
    <property type="entry name" value="Histone, subunit A"/>
    <property type="match status" value="1"/>
</dbReference>
<dbReference type="PANTHER" id="PTHR10252:SF54">
    <property type="entry name" value="CHROMATIN ACCESSIBILITY COMPLEX PROTEIN 1"/>
    <property type="match status" value="1"/>
</dbReference>
<dbReference type="PROSITE" id="PS50118">
    <property type="entry name" value="HMG_BOX_2"/>
    <property type="match status" value="1"/>
</dbReference>
<dbReference type="CDD" id="cd22929">
    <property type="entry name" value="HFD_POLE4-like"/>
    <property type="match status" value="1"/>
</dbReference>
<feature type="compositionally biased region" description="Acidic residues" evidence="4">
    <location>
        <begin position="149"/>
        <end position="158"/>
    </location>
</feature>
<dbReference type="SUPFAM" id="SSF47095">
    <property type="entry name" value="HMG-box"/>
    <property type="match status" value="1"/>
</dbReference>
<protein>
    <recommendedName>
        <fullName evidence="5">HMG box domain-containing protein</fullName>
    </recommendedName>
</protein>
<dbReference type="SUPFAM" id="SSF47113">
    <property type="entry name" value="Histone-fold"/>
    <property type="match status" value="1"/>
</dbReference>
<dbReference type="GO" id="GO:0005634">
    <property type="term" value="C:nucleus"/>
    <property type="evidence" value="ECO:0007669"/>
    <property type="project" value="UniProtKB-SubCell"/>
</dbReference>
<dbReference type="InterPro" id="IPR036910">
    <property type="entry name" value="HMG_box_dom_sf"/>
</dbReference>
<feature type="region of interest" description="Disordered" evidence="4">
    <location>
        <begin position="267"/>
        <end position="286"/>
    </location>
</feature>
<keyword evidence="2 3" id="KW-0539">Nucleus</keyword>
<evidence type="ECO:0000256" key="1">
    <source>
        <dbReference type="ARBA" id="ARBA00004123"/>
    </source>
</evidence>
<dbReference type="Pfam" id="PF00808">
    <property type="entry name" value="CBFD_NFYB_HMF"/>
    <property type="match status" value="1"/>
</dbReference>
<name>A0A7R9ZLX8_9STRA</name>
<evidence type="ECO:0000256" key="2">
    <source>
        <dbReference type="ARBA" id="ARBA00023242"/>
    </source>
</evidence>
<keyword evidence="3" id="KW-0238">DNA-binding</keyword>
<evidence type="ECO:0000313" key="6">
    <source>
        <dbReference type="EMBL" id="CAD8333862.1"/>
    </source>
</evidence>
<dbReference type="GO" id="GO:0006355">
    <property type="term" value="P:regulation of DNA-templated transcription"/>
    <property type="evidence" value="ECO:0007669"/>
    <property type="project" value="TreeGrafter"/>
</dbReference>
<feature type="compositionally biased region" description="Basic and acidic residues" evidence="4">
    <location>
        <begin position="40"/>
        <end position="61"/>
    </location>
</feature>
<evidence type="ECO:0000256" key="4">
    <source>
        <dbReference type="SAM" id="MobiDB-lite"/>
    </source>
</evidence>
<organism evidence="6">
    <name type="scientific">Craspedostauros australis</name>
    <dbReference type="NCBI Taxonomy" id="1486917"/>
    <lineage>
        <taxon>Eukaryota</taxon>
        <taxon>Sar</taxon>
        <taxon>Stramenopiles</taxon>
        <taxon>Ochrophyta</taxon>
        <taxon>Bacillariophyta</taxon>
        <taxon>Bacillariophyceae</taxon>
        <taxon>Bacillariophycidae</taxon>
        <taxon>Naviculales</taxon>
        <taxon>Naviculaceae</taxon>
        <taxon>Craspedostauros</taxon>
    </lineage>
</organism>
<feature type="region of interest" description="Disordered" evidence="4">
    <location>
        <begin position="1"/>
        <end position="91"/>
    </location>
</feature>
<dbReference type="InterPro" id="IPR050568">
    <property type="entry name" value="Transcr_DNA_Rep_Reg"/>
</dbReference>
<accession>A0A7R9ZLX8</accession>
<feature type="region of interest" description="Disordered" evidence="4">
    <location>
        <begin position="108"/>
        <end position="158"/>
    </location>
</feature>
<evidence type="ECO:0000256" key="3">
    <source>
        <dbReference type="PROSITE-ProRule" id="PRU00267"/>
    </source>
</evidence>
<dbReference type="PANTHER" id="PTHR10252">
    <property type="entry name" value="HISTONE-LIKE TRANSCRIPTION FACTOR CCAAT-RELATED"/>
    <property type="match status" value="1"/>
</dbReference>
<comment type="subcellular location">
    <subcellularLocation>
        <location evidence="1">Nucleus</location>
    </subcellularLocation>
</comment>
<proteinExistence type="predicted"/>
<dbReference type="Gene3D" id="1.10.30.10">
    <property type="entry name" value="High mobility group box domain"/>
    <property type="match status" value="1"/>
</dbReference>
<dbReference type="InterPro" id="IPR009071">
    <property type="entry name" value="HMG_box_dom"/>
</dbReference>